<keyword evidence="3" id="KW-0813">Transport</keyword>
<protein>
    <submittedName>
        <fullName evidence="9">Magnesium transporter</fullName>
    </submittedName>
</protein>
<evidence type="ECO:0000256" key="7">
    <source>
        <dbReference type="ARBA" id="ARBA00023136"/>
    </source>
</evidence>
<dbReference type="RefSeq" id="WP_289402351.1">
    <property type="nucleotide sequence ID" value="NZ_JAQIBC010000008.1"/>
</dbReference>
<gene>
    <name evidence="9" type="ORF">PF327_09625</name>
</gene>
<keyword evidence="7 8" id="KW-0472">Membrane</keyword>
<comment type="caution">
    <text evidence="9">The sequence shown here is derived from an EMBL/GenBank/DDBJ whole genome shotgun (WGS) entry which is preliminary data.</text>
</comment>
<proteinExistence type="inferred from homology"/>
<organism evidence="9 10">
    <name type="scientific">Sulfurovum xiamenensis</name>
    <dbReference type="NCBI Taxonomy" id="3019066"/>
    <lineage>
        <taxon>Bacteria</taxon>
        <taxon>Pseudomonadati</taxon>
        <taxon>Campylobacterota</taxon>
        <taxon>Epsilonproteobacteria</taxon>
        <taxon>Campylobacterales</taxon>
        <taxon>Sulfurovaceae</taxon>
        <taxon>Sulfurovum</taxon>
    </lineage>
</organism>
<keyword evidence="10" id="KW-1185">Reference proteome</keyword>
<dbReference type="InterPro" id="IPR002523">
    <property type="entry name" value="MgTranspt_CorA/ZnTranspt_ZntB"/>
</dbReference>
<evidence type="ECO:0000313" key="10">
    <source>
        <dbReference type="Proteomes" id="UP001169066"/>
    </source>
</evidence>
<accession>A0ABT7QTV7</accession>
<dbReference type="Gene3D" id="1.20.58.340">
    <property type="entry name" value="Magnesium transport protein CorA, transmembrane region"/>
    <property type="match status" value="2"/>
</dbReference>
<dbReference type="SUPFAM" id="SSF143865">
    <property type="entry name" value="CorA soluble domain-like"/>
    <property type="match status" value="1"/>
</dbReference>
<dbReference type="InterPro" id="IPR045861">
    <property type="entry name" value="CorA_cytoplasmic_dom"/>
</dbReference>
<dbReference type="PANTHER" id="PTHR46494">
    <property type="entry name" value="CORA FAMILY METAL ION TRANSPORTER (EUROFUNG)"/>
    <property type="match status" value="1"/>
</dbReference>
<dbReference type="Pfam" id="PF01544">
    <property type="entry name" value="CorA"/>
    <property type="match status" value="1"/>
</dbReference>
<dbReference type="PANTHER" id="PTHR46494:SF1">
    <property type="entry name" value="CORA FAMILY METAL ION TRANSPORTER (EUROFUNG)"/>
    <property type="match status" value="1"/>
</dbReference>
<feature type="transmembrane region" description="Helical" evidence="8">
    <location>
        <begin position="199"/>
        <end position="222"/>
    </location>
</feature>
<keyword evidence="5 8" id="KW-0812">Transmembrane</keyword>
<comment type="subcellular location">
    <subcellularLocation>
        <location evidence="1">Cell membrane</location>
        <topology evidence="1">Multi-pass membrane protein</topology>
    </subcellularLocation>
</comment>
<sequence length="265" mass="30908">MTQVEHLVDTLHLEDLDNPLHPSIFDDNDEYDMLIIRLPIITEKLEAISLGFIITKDASYLFNAEKSRLEELGNRFEGPHQKIDTLLDHLLKSFHSYQDQISDMEETLYEDTVKSNFMTQWLTLKRDILRVERIMHRTSAVMQDMIQYYETDGSFPLNHYIDIHEHCERILRSATLQLSKLDYLYNFYNTRTNEKMNRLIFLLTIISAVFLPLNLIVGFFGMNTSGLPFTEGSNGTFSVVVGLVFLVVITSLGVLVWRRKIEYSE</sequence>
<evidence type="ECO:0000256" key="6">
    <source>
        <dbReference type="ARBA" id="ARBA00022989"/>
    </source>
</evidence>
<evidence type="ECO:0000256" key="2">
    <source>
        <dbReference type="ARBA" id="ARBA00009765"/>
    </source>
</evidence>
<reference evidence="9" key="1">
    <citation type="submission" date="2023-01" db="EMBL/GenBank/DDBJ databases">
        <title>Sulfurovum sp. XTW-4 genome assembly.</title>
        <authorList>
            <person name="Wang J."/>
        </authorList>
    </citation>
    <scope>NUCLEOTIDE SEQUENCE</scope>
    <source>
        <strain evidence="9">XTW-4</strain>
    </source>
</reference>
<evidence type="ECO:0000313" key="9">
    <source>
        <dbReference type="EMBL" id="MDM5264455.1"/>
    </source>
</evidence>
<evidence type="ECO:0000256" key="3">
    <source>
        <dbReference type="ARBA" id="ARBA00022448"/>
    </source>
</evidence>
<evidence type="ECO:0000256" key="5">
    <source>
        <dbReference type="ARBA" id="ARBA00022692"/>
    </source>
</evidence>
<keyword evidence="4" id="KW-1003">Cell membrane</keyword>
<evidence type="ECO:0000256" key="1">
    <source>
        <dbReference type="ARBA" id="ARBA00004651"/>
    </source>
</evidence>
<dbReference type="EMBL" id="JAQIBC010000008">
    <property type="protein sequence ID" value="MDM5264455.1"/>
    <property type="molecule type" value="Genomic_DNA"/>
</dbReference>
<name>A0ABT7QTV7_9BACT</name>
<dbReference type="SUPFAM" id="SSF144083">
    <property type="entry name" value="Magnesium transport protein CorA, transmembrane region"/>
    <property type="match status" value="1"/>
</dbReference>
<feature type="transmembrane region" description="Helical" evidence="8">
    <location>
        <begin position="234"/>
        <end position="257"/>
    </location>
</feature>
<dbReference type="Proteomes" id="UP001169066">
    <property type="component" value="Unassembled WGS sequence"/>
</dbReference>
<evidence type="ECO:0000256" key="4">
    <source>
        <dbReference type="ARBA" id="ARBA00022475"/>
    </source>
</evidence>
<evidence type="ECO:0000256" key="8">
    <source>
        <dbReference type="SAM" id="Phobius"/>
    </source>
</evidence>
<dbReference type="InterPro" id="IPR045863">
    <property type="entry name" value="CorA_TM1_TM2"/>
</dbReference>
<comment type="similarity">
    <text evidence="2">Belongs to the CorA metal ion transporter (MIT) (TC 1.A.35) family.</text>
</comment>
<keyword evidence="6 8" id="KW-1133">Transmembrane helix</keyword>